<evidence type="ECO:0000313" key="2">
    <source>
        <dbReference type="EMBL" id="GEB19695.1"/>
    </source>
</evidence>
<name>A0A4Y3NGU6_PAEAU</name>
<keyword evidence="1" id="KW-1133">Transmembrane helix</keyword>
<gene>
    <name evidence="2" type="ORF">AAU01_24500</name>
</gene>
<sequence length="60" mass="6590">MTSKARRYEVKNSPASAFALHAVGVAVFLSGYLGAVADQKTREAGELISRRRDDLNNQRP</sequence>
<evidence type="ECO:0000256" key="1">
    <source>
        <dbReference type="SAM" id="Phobius"/>
    </source>
</evidence>
<accession>A0A4Y3NGU6</accession>
<keyword evidence="3" id="KW-1185">Reference proteome</keyword>
<feature type="transmembrane region" description="Helical" evidence="1">
    <location>
        <begin position="15"/>
        <end position="35"/>
    </location>
</feature>
<keyword evidence="1" id="KW-0472">Membrane</keyword>
<dbReference type="Proteomes" id="UP000317715">
    <property type="component" value="Unassembled WGS sequence"/>
</dbReference>
<organism evidence="2 3">
    <name type="scientific">Paenarthrobacter aurescens</name>
    <name type="common">Arthrobacter aurescens</name>
    <dbReference type="NCBI Taxonomy" id="43663"/>
    <lineage>
        <taxon>Bacteria</taxon>
        <taxon>Bacillati</taxon>
        <taxon>Actinomycetota</taxon>
        <taxon>Actinomycetes</taxon>
        <taxon>Micrococcales</taxon>
        <taxon>Micrococcaceae</taxon>
        <taxon>Paenarthrobacter</taxon>
    </lineage>
</organism>
<dbReference type="AlphaFoldDB" id="A0A4Y3NGU6"/>
<reference evidence="2 3" key="1">
    <citation type="submission" date="2019-06" db="EMBL/GenBank/DDBJ databases">
        <title>Whole genome shotgun sequence of Paenarthrobacter aurescens NBRC 12136.</title>
        <authorList>
            <person name="Hosoyama A."/>
            <person name="Uohara A."/>
            <person name="Ohji S."/>
            <person name="Ichikawa N."/>
        </authorList>
    </citation>
    <scope>NUCLEOTIDE SEQUENCE [LARGE SCALE GENOMIC DNA]</scope>
    <source>
        <strain evidence="2 3">NBRC 12136</strain>
    </source>
</reference>
<evidence type="ECO:0000313" key="3">
    <source>
        <dbReference type="Proteomes" id="UP000317715"/>
    </source>
</evidence>
<dbReference type="EMBL" id="BJMD01000014">
    <property type="protein sequence ID" value="GEB19695.1"/>
    <property type="molecule type" value="Genomic_DNA"/>
</dbReference>
<protein>
    <submittedName>
        <fullName evidence="2">Uncharacterized protein</fullName>
    </submittedName>
</protein>
<keyword evidence="1" id="KW-0812">Transmembrane</keyword>
<proteinExistence type="predicted"/>
<comment type="caution">
    <text evidence="2">The sequence shown here is derived from an EMBL/GenBank/DDBJ whole genome shotgun (WGS) entry which is preliminary data.</text>
</comment>